<organism evidence="11 12">
    <name type="scientific">Planoprotostelium fungivorum</name>
    <dbReference type="NCBI Taxonomy" id="1890364"/>
    <lineage>
        <taxon>Eukaryota</taxon>
        <taxon>Amoebozoa</taxon>
        <taxon>Evosea</taxon>
        <taxon>Variosea</taxon>
        <taxon>Cavosteliida</taxon>
        <taxon>Cavosteliaceae</taxon>
        <taxon>Planoprotostelium</taxon>
    </lineage>
</organism>
<dbReference type="Gene3D" id="1.10.418.10">
    <property type="entry name" value="Calponin-like domain"/>
    <property type="match status" value="1"/>
</dbReference>
<keyword evidence="4" id="KW-0344">Guanine-nucleotide releasing factor</keyword>
<dbReference type="PROSITE" id="PS50002">
    <property type="entry name" value="SH3"/>
    <property type="match status" value="1"/>
</dbReference>
<dbReference type="STRING" id="1890364.A0A2P6NMQ0"/>
<keyword evidence="3" id="KW-0963">Cytoplasm</keyword>
<dbReference type="PROSITE" id="PS51460">
    <property type="entry name" value="GAR"/>
    <property type="match status" value="1"/>
</dbReference>
<dbReference type="GO" id="GO:0007015">
    <property type="term" value="P:actin filament organization"/>
    <property type="evidence" value="ECO:0007669"/>
    <property type="project" value="TreeGrafter"/>
</dbReference>
<dbReference type="OrthoDB" id="17545at2759"/>
<evidence type="ECO:0000256" key="4">
    <source>
        <dbReference type="ARBA" id="ARBA00022658"/>
    </source>
</evidence>
<feature type="compositionally biased region" description="Polar residues" evidence="7">
    <location>
        <begin position="518"/>
        <end position="540"/>
    </location>
</feature>
<dbReference type="SMART" id="SM00033">
    <property type="entry name" value="CH"/>
    <property type="match status" value="1"/>
</dbReference>
<dbReference type="InterPro" id="IPR001715">
    <property type="entry name" value="CH_dom"/>
</dbReference>
<evidence type="ECO:0000256" key="2">
    <source>
        <dbReference type="ARBA" id="ARBA00022443"/>
    </source>
</evidence>
<dbReference type="SUPFAM" id="SSF47576">
    <property type="entry name" value="Calponin-homology domain, CH-domain"/>
    <property type="match status" value="1"/>
</dbReference>
<dbReference type="InterPro" id="IPR036028">
    <property type="entry name" value="SH3-like_dom_sf"/>
</dbReference>
<evidence type="ECO:0000313" key="11">
    <source>
        <dbReference type="EMBL" id="PRP85244.1"/>
    </source>
</evidence>
<comment type="caution">
    <text evidence="11">The sequence shown here is derived from an EMBL/GenBank/DDBJ whole genome shotgun (WGS) entry which is preliminary data.</text>
</comment>
<feature type="domain" description="GAR" evidence="10">
    <location>
        <begin position="403"/>
        <end position="474"/>
    </location>
</feature>
<evidence type="ECO:0000259" key="10">
    <source>
        <dbReference type="PROSITE" id="PS51460"/>
    </source>
</evidence>
<evidence type="ECO:0000256" key="7">
    <source>
        <dbReference type="SAM" id="MobiDB-lite"/>
    </source>
</evidence>
<comment type="subcellular location">
    <subcellularLocation>
        <location evidence="1">Cytoplasm</location>
        <location evidence="1">Cytoskeleton</location>
    </subcellularLocation>
</comment>
<dbReference type="InterPro" id="IPR036534">
    <property type="entry name" value="GAR_dom_sf"/>
</dbReference>
<evidence type="ECO:0000259" key="8">
    <source>
        <dbReference type="PROSITE" id="PS50002"/>
    </source>
</evidence>
<sequence>MSHEMDEEFFSKRAFTTISLESEYETDDLSLMKTVATRPHRARAPDQLNLQENDIVSIVAEFSDGWCLGIKVADQTVGRVPARILEALPSWVSAVRAVRSYEAVEAGFMSFRGGQTMVTTEMFDADEEWLYGEMIMEDGLRREGRIPRIHIEDVDVLTKNQYTNLYQQIDTLYFPSNFYGQPAITDQHAIGYMEQPDLLKRHAQPPLSSSEEPTQHRPRPERKTMDTNVSLFTMKRQDQSASFFLQRTNQVYRWLCEVFEGEAIGRADSDDLDRVCDSLRSGTKLCELANKMLPNSIPNFHKGKNATFFQLENIHLFVDFCKSKAGIDEQELFTATDLFEKKNLPKVINALLLLDRHARSQWNFHPNIQAGDDHKVNFSEKELEAADLKLKSVDLSTTSQDDHDDVRVDEEDIDRLMETTPLPQEISVKKISAGVYMLGALRVLIKCVNGHLAVRVGGGWMSMRDFLEKNSETDLDLSDIKKDLENKEDQWTKVTAETNVKVAVPKMQRDALKKSPTPLRSSAPNISPRSSPRTPTTKLQPATPPSPRITSPASTRLTSPTPPRITSPVSTRLTSPTSVRLTTSSSPKTSPKTSPTGVKRSPMTPKITSPLGMRSLDLKTDSDVVPTLGETVKITTKTPLRSSKAGSATPSPRSSPSLRTTLTSPKPLVSPRTPLSSSRTGITSPRPVASPKPANASGARVTSPPSPTRRHTSPTPPPVQRTSPTSARSKAPATSAT</sequence>
<name>A0A2P6NMQ0_9EUKA</name>
<feature type="domain" description="SH3" evidence="8">
    <location>
        <begin position="29"/>
        <end position="90"/>
    </location>
</feature>
<dbReference type="Pfam" id="PF00307">
    <property type="entry name" value="CH"/>
    <property type="match status" value="1"/>
</dbReference>
<keyword evidence="2 6" id="KW-0728">SH3 domain</keyword>
<keyword evidence="5" id="KW-0206">Cytoskeleton</keyword>
<evidence type="ECO:0000313" key="12">
    <source>
        <dbReference type="Proteomes" id="UP000241769"/>
    </source>
</evidence>
<feature type="domain" description="Calponin-homology (CH)" evidence="9">
    <location>
        <begin position="245"/>
        <end position="358"/>
    </location>
</feature>
<dbReference type="InterPro" id="IPR001452">
    <property type="entry name" value="SH3_domain"/>
</dbReference>
<gene>
    <name evidence="11" type="ORF">PROFUN_07014</name>
</gene>
<dbReference type="EMBL" id="MDYQ01000048">
    <property type="protein sequence ID" value="PRP85244.1"/>
    <property type="molecule type" value="Genomic_DNA"/>
</dbReference>
<dbReference type="PANTHER" id="PTHR47385:SF14">
    <property type="entry name" value="TRANSGELIN"/>
    <property type="match status" value="1"/>
</dbReference>
<dbReference type="PROSITE" id="PS50021">
    <property type="entry name" value="CH"/>
    <property type="match status" value="1"/>
</dbReference>
<dbReference type="PANTHER" id="PTHR47385">
    <property type="entry name" value="CALPONIN"/>
    <property type="match status" value="1"/>
</dbReference>
<feature type="region of interest" description="Disordered" evidence="7">
    <location>
        <begin position="505"/>
        <end position="622"/>
    </location>
</feature>
<evidence type="ECO:0000259" key="9">
    <source>
        <dbReference type="PROSITE" id="PS50021"/>
    </source>
</evidence>
<reference evidence="11 12" key="1">
    <citation type="journal article" date="2018" name="Genome Biol. Evol.">
        <title>Multiple Roots of Fruiting Body Formation in Amoebozoa.</title>
        <authorList>
            <person name="Hillmann F."/>
            <person name="Forbes G."/>
            <person name="Novohradska S."/>
            <person name="Ferling I."/>
            <person name="Riege K."/>
            <person name="Groth M."/>
            <person name="Westermann M."/>
            <person name="Marz M."/>
            <person name="Spaller T."/>
            <person name="Winckler T."/>
            <person name="Schaap P."/>
            <person name="Glockner G."/>
        </authorList>
    </citation>
    <scope>NUCLEOTIDE SEQUENCE [LARGE SCALE GENOMIC DNA]</scope>
    <source>
        <strain evidence="11 12">Jena</strain>
    </source>
</reference>
<accession>A0A2P6NMQ0</accession>
<evidence type="ECO:0000256" key="6">
    <source>
        <dbReference type="PROSITE-ProRule" id="PRU00192"/>
    </source>
</evidence>
<dbReference type="SMART" id="SM00243">
    <property type="entry name" value="GAS2"/>
    <property type="match status" value="1"/>
</dbReference>
<dbReference type="SMART" id="SM00326">
    <property type="entry name" value="SH3"/>
    <property type="match status" value="2"/>
</dbReference>
<feature type="compositionally biased region" description="Polar residues" evidence="7">
    <location>
        <begin position="635"/>
        <end position="648"/>
    </location>
</feature>
<feature type="compositionally biased region" description="Low complexity" evidence="7">
    <location>
        <begin position="582"/>
        <end position="596"/>
    </location>
</feature>
<dbReference type="SUPFAM" id="SSF143575">
    <property type="entry name" value="GAS2 domain-like"/>
    <property type="match status" value="1"/>
</dbReference>
<feature type="region of interest" description="Disordered" evidence="7">
    <location>
        <begin position="202"/>
        <end position="223"/>
    </location>
</feature>
<dbReference type="AlphaFoldDB" id="A0A2P6NMQ0"/>
<dbReference type="GO" id="GO:0008017">
    <property type="term" value="F:microtubule binding"/>
    <property type="evidence" value="ECO:0007669"/>
    <property type="project" value="InterPro"/>
</dbReference>
<dbReference type="SUPFAM" id="SSF50044">
    <property type="entry name" value="SH3-domain"/>
    <property type="match status" value="2"/>
</dbReference>
<keyword evidence="12" id="KW-1185">Reference proteome</keyword>
<dbReference type="GO" id="GO:0051015">
    <property type="term" value="F:actin filament binding"/>
    <property type="evidence" value="ECO:0007669"/>
    <property type="project" value="TreeGrafter"/>
</dbReference>
<feature type="region of interest" description="Disordered" evidence="7">
    <location>
        <begin position="635"/>
        <end position="737"/>
    </location>
</feature>
<evidence type="ECO:0000256" key="3">
    <source>
        <dbReference type="ARBA" id="ARBA00022490"/>
    </source>
</evidence>
<dbReference type="GO" id="GO:0005085">
    <property type="term" value="F:guanyl-nucleotide exchange factor activity"/>
    <property type="evidence" value="ECO:0007669"/>
    <property type="project" value="UniProtKB-KW"/>
</dbReference>
<feature type="compositionally biased region" description="Polar residues" evidence="7">
    <location>
        <begin position="567"/>
        <end position="581"/>
    </location>
</feature>
<dbReference type="GO" id="GO:0015629">
    <property type="term" value="C:actin cytoskeleton"/>
    <property type="evidence" value="ECO:0007669"/>
    <property type="project" value="TreeGrafter"/>
</dbReference>
<dbReference type="InterPro" id="IPR036872">
    <property type="entry name" value="CH_dom_sf"/>
</dbReference>
<dbReference type="InParanoid" id="A0A2P6NMQ0"/>
<protein>
    <submittedName>
        <fullName evidence="11">Uncharacterized protein</fullName>
    </submittedName>
</protein>
<dbReference type="Gene3D" id="2.30.30.40">
    <property type="entry name" value="SH3 Domains"/>
    <property type="match status" value="1"/>
</dbReference>
<dbReference type="Proteomes" id="UP000241769">
    <property type="component" value="Unassembled WGS sequence"/>
</dbReference>
<dbReference type="CDD" id="cd00014">
    <property type="entry name" value="CH_SF"/>
    <property type="match status" value="1"/>
</dbReference>
<feature type="compositionally biased region" description="Polar residues" evidence="7">
    <location>
        <begin position="548"/>
        <end position="559"/>
    </location>
</feature>
<evidence type="ECO:0000256" key="5">
    <source>
        <dbReference type="ARBA" id="ARBA00023212"/>
    </source>
</evidence>
<dbReference type="Pfam" id="PF02187">
    <property type="entry name" value="GAS2"/>
    <property type="match status" value="1"/>
</dbReference>
<evidence type="ECO:0000256" key="1">
    <source>
        <dbReference type="ARBA" id="ARBA00004245"/>
    </source>
</evidence>
<feature type="compositionally biased region" description="Polar residues" evidence="7">
    <location>
        <begin position="673"/>
        <end position="683"/>
    </location>
</feature>
<feature type="compositionally biased region" description="Polar residues" evidence="7">
    <location>
        <begin position="720"/>
        <end position="737"/>
    </location>
</feature>
<dbReference type="InterPro" id="IPR050606">
    <property type="entry name" value="Calponin-like"/>
</dbReference>
<proteinExistence type="predicted"/>
<feature type="compositionally biased region" description="Low complexity" evidence="7">
    <location>
        <begin position="649"/>
        <end position="665"/>
    </location>
</feature>
<dbReference type="Gene3D" id="3.30.920.20">
    <property type="entry name" value="Gas2-like domain"/>
    <property type="match status" value="1"/>
</dbReference>
<dbReference type="InterPro" id="IPR003108">
    <property type="entry name" value="GAR_dom"/>
</dbReference>